<keyword evidence="3" id="KW-1185">Reference proteome</keyword>
<dbReference type="EMBL" id="JXTC01000387">
    <property type="protein sequence ID" value="PON58385.1"/>
    <property type="molecule type" value="Genomic_DNA"/>
</dbReference>
<name>A0A2P5CBL1_TREOI</name>
<accession>A0A2P5CBL1</accession>
<dbReference type="OrthoDB" id="10452997at2759"/>
<dbReference type="AlphaFoldDB" id="A0A2P5CBL1"/>
<evidence type="ECO:0000256" key="1">
    <source>
        <dbReference type="SAM" id="Phobius"/>
    </source>
</evidence>
<evidence type="ECO:0000313" key="3">
    <source>
        <dbReference type="Proteomes" id="UP000237000"/>
    </source>
</evidence>
<keyword evidence="1" id="KW-0472">Membrane</keyword>
<keyword evidence="1" id="KW-1133">Transmembrane helix</keyword>
<feature type="transmembrane region" description="Helical" evidence="1">
    <location>
        <begin position="12"/>
        <end position="30"/>
    </location>
</feature>
<sequence>MAPVEQLESMCRTFLAVELYLVFFLGRMLLSDS</sequence>
<comment type="caution">
    <text evidence="2">The sequence shown here is derived from an EMBL/GenBank/DDBJ whole genome shotgun (WGS) entry which is preliminary data.</text>
</comment>
<protein>
    <submittedName>
        <fullName evidence="2">Uncharacterized protein</fullName>
    </submittedName>
</protein>
<evidence type="ECO:0000313" key="2">
    <source>
        <dbReference type="EMBL" id="PON58385.1"/>
    </source>
</evidence>
<reference evidence="3" key="1">
    <citation type="submission" date="2016-06" db="EMBL/GenBank/DDBJ databases">
        <title>Parallel loss of symbiosis genes in relatives of nitrogen-fixing non-legume Parasponia.</title>
        <authorList>
            <person name="Van Velzen R."/>
            <person name="Holmer R."/>
            <person name="Bu F."/>
            <person name="Rutten L."/>
            <person name="Van Zeijl A."/>
            <person name="Liu W."/>
            <person name="Santuari L."/>
            <person name="Cao Q."/>
            <person name="Sharma T."/>
            <person name="Shen D."/>
            <person name="Roswanjaya Y."/>
            <person name="Wardhani T."/>
            <person name="Kalhor M.S."/>
            <person name="Jansen J."/>
            <person name="Van den Hoogen J."/>
            <person name="Gungor B."/>
            <person name="Hartog M."/>
            <person name="Hontelez J."/>
            <person name="Verver J."/>
            <person name="Yang W.-C."/>
            <person name="Schijlen E."/>
            <person name="Repin R."/>
            <person name="Schilthuizen M."/>
            <person name="Schranz E."/>
            <person name="Heidstra R."/>
            <person name="Miyata K."/>
            <person name="Fedorova E."/>
            <person name="Kohlen W."/>
            <person name="Bisseling T."/>
            <person name="Smit S."/>
            <person name="Geurts R."/>
        </authorList>
    </citation>
    <scope>NUCLEOTIDE SEQUENCE [LARGE SCALE GENOMIC DNA]</scope>
    <source>
        <strain evidence="3">cv. RG33-2</strain>
    </source>
</reference>
<gene>
    <name evidence="2" type="ORF">TorRG33x02_291250</name>
</gene>
<keyword evidence="1" id="KW-0812">Transmembrane</keyword>
<dbReference type="InParanoid" id="A0A2P5CBL1"/>
<dbReference type="Proteomes" id="UP000237000">
    <property type="component" value="Unassembled WGS sequence"/>
</dbReference>
<organism evidence="2 3">
    <name type="scientific">Trema orientale</name>
    <name type="common">Charcoal tree</name>
    <name type="synonym">Celtis orientalis</name>
    <dbReference type="NCBI Taxonomy" id="63057"/>
    <lineage>
        <taxon>Eukaryota</taxon>
        <taxon>Viridiplantae</taxon>
        <taxon>Streptophyta</taxon>
        <taxon>Embryophyta</taxon>
        <taxon>Tracheophyta</taxon>
        <taxon>Spermatophyta</taxon>
        <taxon>Magnoliopsida</taxon>
        <taxon>eudicotyledons</taxon>
        <taxon>Gunneridae</taxon>
        <taxon>Pentapetalae</taxon>
        <taxon>rosids</taxon>
        <taxon>fabids</taxon>
        <taxon>Rosales</taxon>
        <taxon>Cannabaceae</taxon>
        <taxon>Trema</taxon>
    </lineage>
</organism>
<proteinExistence type="predicted"/>